<sequence>MAGVLASHRNAVGELGAVGAELAGSLEKLSPGARITVHTAG</sequence>
<name>A0A7Y9KUK8_9ACTN</name>
<evidence type="ECO:0000313" key="2">
    <source>
        <dbReference type="Proteomes" id="UP000530403"/>
    </source>
</evidence>
<accession>A0A7Y9KUK8</accession>
<dbReference type="EMBL" id="JACCCF010000001">
    <property type="protein sequence ID" value="NYE39460.1"/>
    <property type="molecule type" value="Genomic_DNA"/>
</dbReference>
<dbReference type="RefSeq" id="WP_256668795.1">
    <property type="nucleotide sequence ID" value="NZ_BLWC01000001.1"/>
</dbReference>
<gene>
    <name evidence="1" type="ORF">HEB29_000471</name>
</gene>
<dbReference type="AlphaFoldDB" id="A0A7Y9KUK8"/>
<proteinExistence type="predicted"/>
<reference evidence="1 2" key="1">
    <citation type="submission" date="2020-07" db="EMBL/GenBank/DDBJ databases">
        <title>Sequencing the genomes of 1000 actinobacteria strains.</title>
        <authorList>
            <person name="Klenk H.-P."/>
        </authorList>
    </citation>
    <scope>NUCLEOTIDE SEQUENCE [LARGE SCALE GENOMIC DNA]</scope>
    <source>
        <strain evidence="1 2">DSM 41455</strain>
    </source>
</reference>
<comment type="caution">
    <text evidence="1">The sequence shown here is derived from an EMBL/GenBank/DDBJ whole genome shotgun (WGS) entry which is preliminary data.</text>
</comment>
<protein>
    <submittedName>
        <fullName evidence="1">Uncharacterized protein</fullName>
    </submittedName>
</protein>
<dbReference type="Proteomes" id="UP000530403">
    <property type="component" value="Unassembled WGS sequence"/>
</dbReference>
<organism evidence="1 2">
    <name type="scientific">Streptomyces fulvorobeus</name>
    <dbReference type="NCBI Taxonomy" id="284028"/>
    <lineage>
        <taxon>Bacteria</taxon>
        <taxon>Bacillati</taxon>
        <taxon>Actinomycetota</taxon>
        <taxon>Actinomycetes</taxon>
        <taxon>Kitasatosporales</taxon>
        <taxon>Streptomycetaceae</taxon>
        <taxon>Streptomyces</taxon>
    </lineage>
</organism>
<evidence type="ECO:0000313" key="1">
    <source>
        <dbReference type="EMBL" id="NYE39460.1"/>
    </source>
</evidence>